<evidence type="ECO:0008006" key="3">
    <source>
        <dbReference type="Google" id="ProtNLM"/>
    </source>
</evidence>
<protein>
    <recommendedName>
        <fullName evidence="3">Citryl-CoA lyase</fullName>
    </recommendedName>
</protein>
<proteinExistence type="predicted"/>
<accession>A0A7Z7MU93</accession>
<dbReference type="EMBL" id="LT837803">
    <property type="protein sequence ID" value="SMB22138.1"/>
    <property type="molecule type" value="Genomic_DNA"/>
</dbReference>
<name>A0A7Z7MU93_9PROT</name>
<dbReference type="GO" id="GO:0046912">
    <property type="term" value="F:acyltransferase activity, acyl groups converted into alkyl on transfer"/>
    <property type="evidence" value="ECO:0007669"/>
    <property type="project" value="InterPro"/>
</dbReference>
<organism evidence="1 2">
    <name type="scientific">Sterolibacterium denitrificans</name>
    <dbReference type="NCBI Taxonomy" id="157592"/>
    <lineage>
        <taxon>Bacteria</taxon>
        <taxon>Pseudomonadati</taxon>
        <taxon>Pseudomonadota</taxon>
        <taxon>Betaproteobacteria</taxon>
        <taxon>Nitrosomonadales</taxon>
        <taxon>Sterolibacteriaceae</taxon>
        <taxon>Sterolibacterium</taxon>
    </lineage>
</organism>
<dbReference type="SUPFAM" id="SSF48256">
    <property type="entry name" value="Citrate synthase"/>
    <property type="match status" value="1"/>
</dbReference>
<sequence length="278" mass="30764">MKRGPEFLRQRVGKLQSRMGGFVPGSHASFRGLDLHADLKDMDWIELYVFGITGRRVSQQQLRMFHRLWTFTCYPDARLWNNRIAALAGSSRSTGNLAMSAALAASEAAIYGRGVDLRAMAFLVNTNAAVSAGGTIAGCVRAELDKYRSIAGFARPLTAQDERVEPTLALARELGLDRGPHLRLAHEIDDYLARGRWRMQMNYAALAAALMADMDFTPEEYYLLAFPTFLAGMQPCYIEALENPAGALFPVPCTHVLYQGEPARAWREMRGDASGENG</sequence>
<dbReference type="AlphaFoldDB" id="A0A7Z7MU93"/>
<dbReference type="InterPro" id="IPR036969">
    <property type="entry name" value="Citrate_synthase_sf"/>
</dbReference>
<gene>
    <name evidence="1" type="ORF">SDENCHOL_10504</name>
</gene>
<reference evidence="1" key="1">
    <citation type="submission" date="2017-03" db="EMBL/GenBank/DDBJ databases">
        <authorList>
            <consortium name="AG Boll"/>
        </authorList>
    </citation>
    <scope>NUCLEOTIDE SEQUENCE [LARGE SCALE GENOMIC DNA]</scope>
    <source>
        <strain evidence="1">Chol</strain>
    </source>
</reference>
<dbReference type="Proteomes" id="UP000242886">
    <property type="component" value="Chromosome SDENCHOL"/>
</dbReference>
<evidence type="ECO:0000313" key="2">
    <source>
        <dbReference type="Proteomes" id="UP000242886"/>
    </source>
</evidence>
<evidence type="ECO:0000313" key="1">
    <source>
        <dbReference type="EMBL" id="SMB22138.1"/>
    </source>
</evidence>
<keyword evidence="2" id="KW-1185">Reference proteome</keyword>
<dbReference type="RefSeq" id="WP_154715902.1">
    <property type="nucleotide sequence ID" value="NZ_LT837803.1"/>
</dbReference>